<feature type="domain" description="RING-type" evidence="5">
    <location>
        <begin position="111"/>
        <end position="153"/>
    </location>
</feature>
<reference evidence="6" key="1">
    <citation type="journal article" date="2016" name="Proc. Natl. Acad. Sci. U.S.A.">
        <title>Lipid metabolic changes in an early divergent fungus govern the establishment of a mutualistic symbiosis with endobacteria.</title>
        <authorList>
            <person name="Lastovetsky O.A."/>
            <person name="Gaspar M.L."/>
            <person name="Mondo S.J."/>
            <person name="LaButti K.M."/>
            <person name="Sandor L."/>
            <person name="Grigoriev I.V."/>
            <person name="Henry S.A."/>
            <person name="Pawlowska T.E."/>
        </authorList>
    </citation>
    <scope>NUCLEOTIDE SEQUENCE [LARGE SCALE GENOMIC DNA]</scope>
    <source>
        <strain evidence="6">ATCC 52814</strain>
    </source>
</reference>
<dbReference type="EMBL" id="KV921883">
    <property type="protein sequence ID" value="ORE08831.1"/>
    <property type="molecule type" value="Genomic_DNA"/>
</dbReference>
<dbReference type="OrthoDB" id="8062037at2759"/>
<dbReference type="Gene3D" id="3.30.40.10">
    <property type="entry name" value="Zinc/RING finger domain, C3HC4 (zinc finger)"/>
    <property type="match status" value="1"/>
</dbReference>
<dbReference type="GO" id="GO:0008270">
    <property type="term" value="F:zinc ion binding"/>
    <property type="evidence" value="ECO:0007669"/>
    <property type="project" value="UniProtKB-KW"/>
</dbReference>
<keyword evidence="3" id="KW-0862">Zinc</keyword>
<evidence type="ECO:0000313" key="6">
    <source>
        <dbReference type="EMBL" id="ORE08831.1"/>
    </source>
</evidence>
<accession>A0A1X0RA75</accession>
<protein>
    <recommendedName>
        <fullName evidence="5">RING-type domain-containing protein</fullName>
    </recommendedName>
</protein>
<dbReference type="Pfam" id="PF13639">
    <property type="entry name" value="zf-RING_2"/>
    <property type="match status" value="1"/>
</dbReference>
<sequence>MASYFDELGINTTQKKRTTVDVDLDSFMNPSTSRQDVNLNAEQLLQTANLFNHFRQQMQAQGNVDQEQFLDNLVTQLLEESQQQIKGPPPASNRFIQMLPDVKDLKDDDTCIICKEGLLKHGSKVTKMPCGHLFDKECIIPWLELHNTCPLCRYKVETEQEAKEEEEEERQGWMYG</sequence>
<dbReference type="GO" id="GO:0005737">
    <property type="term" value="C:cytoplasm"/>
    <property type="evidence" value="ECO:0007669"/>
    <property type="project" value="TreeGrafter"/>
</dbReference>
<dbReference type="GO" id="GO:0061630">
    <property type="term" value="F:ubiquitin protein ligase activity"/>
    <property type="evidence" value="ECO:0007669"/>
    <property type="project" value="TreeGrafter"/>
</dbReference>
<organism evidence="6">
    <name type="scientific">Rhizopus microsporus var. microsporus</name>
    <dbReference type="NCBI Taxonomy" id="86635"/>
    <lineage>
        <taxon>Eukaryota</taxon>
        <taxon>Fungi</taxon>
        <taxon>Fungi incertae sedis</taxon>
        <taxon>Mucoromycota</taxon>
        <taxon>Mucoromycotina</taxon>
        <taxon>Mucoromycetes</taxon>
        <taxon>Mucorales</taxon>
        <taxon>Mucorineae</taxon>
        <taxon>Rhizopodaceae</taxon>
        <taxon>Rhizopus</taxon>
    </lineage>
</organism>
<name>A0A1X0RA75_RHIZD</name>
<dbReference type="InterPro" id="IPR001841">
    <property type="entry name" value="Znf_RING"/>
</dbReference>
<dbReference type="SMART" id="SM00184">
    <property type="entry name" value="RING"/>
    <property type="match status" value="1"/>
</dbReference>
<keyword evidence="2 4" id="KW-0863">Zinc-finger</keyword>
<dbReference type="PANTHER" id="PTHR15710:SF243">
    <property type="entry name" value="E3 UBIQUITIN-PROTEIN LIGASE PRAJA-2 ISOFORM X1"/>
    <property type="match status" value="1"/>
</dbReference>
<dbReference type="VEuPathDB" id="FungiDB:BCV72DRAFT_224394"/>
<evidence type="ECO:0000256" key="2">
    <source>
        <dbReference type="ARBA" id="ARBA00022771"/>
    </source>
</evidence>
<dbReference type="PANTHER" id="PTHR15710">
    <property type="entry name" value="E3 UBIQUITIN-PROTEIN LIGASE PRAJA"/>
    <property type="match status" value="1"/>
</dbReference>
<dbReference type="CDD" id="cd16454">
    <property type="entry name" value="RING-H2_PA-TM-RING"/>
    <property type="match status" value="1"/>
</dbReference>
<dbReference type="SUPFAM" id="SSF57850">
    <property type="entry name" value="RING/U-box"/>
    <property type="match status" value="1"/>
</dbReference>
<dbReference type="GO" id="GO:0016567">
    <property type="term" value="P:protein ubiquitination"/>
    <property type="evidence" value="ECO:0007669"/>
    <property type="project" value="TreeGrafter"/>
</dbReference>
<evidence type="ECO:0000256" key="4">
    <source>
        <dbReference type="PROSITE-ProRule" id="PRU00175"/>
    </source>
</evidence>
<evidence type="ECO:0000259" key="5">
    <source>
        <dbReference type="PROSITE" id="PS50089"/>
    </source>
</evidence>
<evidence type="ECO:0000256" key="1">
    <source>
        <dbReference type="ARBA" id="ARBA00022723"/>
    </source>
</evidence>
<keyword evidence="1" id="KW-0479">Metal-binding</keyword>
<dbReference type="InterPro" id="IPR013083">
    <property type="entry name" value="Znf_RING/FYVE/PHD"/>
</dbReference>
<evidence type="ECO:0000256" key="3">
    <source>
        <dbReference type="ARBA" id="ARBA00022833"/>
    </source>
</evidence>
<dbReference type="Proteomes" id="UP000242414">
    <property type="component" value="Unassembled WGS sequence"/>
</dbReference>
<gene>
    <name evidence="6" type="ORF">BCV72DRAFT_224394</name>
</gene>
<dbReference type="AlphaFoldDB" id="A0A1X0RA75"/>
<proteinExistence type="predicted"/>
<dbReference type="PROSITE" id="PS50089">
    <property type="entry name" value="ZF_RING_2"/>
    <property type="match status" value="1"/>
</dbReference>